<evidence type="ECO:0000259" key="8">
    <source>
        <dbReference type="PROSITE" id="PS51829"/>
    </source>
</evidence>
<keyword evidence="4 5" id="KW-0720">Serine protease</keyword>
<evidence type="ECO:0000256" key="1">
    <source>
        <dbReference type="ARBA" id="ARBA00011073"/>
    </source>
</evidence>
<dbReference type="PROSITE" id="PS51829">
    <property type="entry name" value="P_HOMO_B"/>
    <property type="match status" value="2"/>
</dbReference>
<dbReference type="InterPro" id="IPR008979">
    <property type="entry name" value="Galactose-bd-like_sf"/>
</dbReference>
<evidence type="ECO:0000313" key="9">
    <source>
        <dbReference type="EMBL" id="GAA3928889.1"/>
    </source>
</evidence>
<accession>A0ABP7MRL4</accession>
<keyword evidence="3 5" id="KW-0378">Hydrolase</keyword>
<evidence type="ECO:0000256" key="2">
    <source>
        <dbReference type="ARBA" id="ARBA00022670"/>
    </source>
</evidence>
<gene>
    <name evidence="9" type="ORF">GCM10022244_42460</name>
</gene>
<evidence type="ECO:0000313" key="10">
    <source>
        <dbReference type="Proteomes" id="UP001501000"/>
    </source>
</evidence>
<sequence length="674" mass="69321">MAAVAAAMLFTAVPANAAPHPDAVPAASTEPDPVDPPLLDATADGGTVRVNVITRQRADLDSTSEAGETLVSYDSLPLVTLRVDEAGLRRLSADPNVVSVSEDVPVPPSLDESTLAIGGDRTFAAGKTGAGTTVAVLDTGVAVNHPFLSGRVTGEACFSVTDASYGSTSLCPDGTGEQVGPGSADVQAGPCATMGTACSHGTHVAGIVAGDGTGVDGAPKRGVAPDANVLALQVFSKFTSDDRCGAGKSPCVLSFTSSQVKALERVLALKRAGTDIVAANMSLGSGRWSSACFTDARRPVIDNLLAAGVATVVAAGNNGYADAVNAPGCVPSALTVGSTTDDDQLSSFTNRGALLDLLAPGTGIVSSVPGGGFASKDGTSMAAPHVAGALAVLRQSFPEKSVTELEALLLESGEAVTYTGAVTPRIQLDTAALGGGGGGTEPEEDPKLHEFSNWNAVVIPDSGIVQSTVQVEDSGRAPSTLQVYVDIHHEWTGDLEIDLLAPDGSVYPLRRVHWSDDVKAIHEVYTVDASSEDALGTWTLRVNDFSAGSGGEIVGWGLRFPWFHNWTETPVPDLGTVELPIVVGSQVPGNAPSGVRVYADVHHAWRGDLKLDLVAPDGRVHPLRAPAPKDSGDTIHEWYTVDASASPARGTWKLRVQDTQAESTGSVSGWTMTF</sequence>
<dbReference type="EMBL" id="BAABAJ010000014">
    <property type="protein sequence ID" value="GAA3928889.1"/>
    <property type="molecule type" value="Genomic_DNA"/>
</dbReference>
<feature type="domain" description="P/Homo B" evidence="8">
    <location>
        <begin position="554"/>
        <end position="674"/>
    </location>
</feature>
<feature type="domain" description="P/Homo B" evidence="8">
    <location>
        <begin position="440"/>
        <end position="553"/>
    </location>
</feature>
<dbReference type="InterPro" id="IPR002884">
    <property type="entry name" value="P_dom"/>
</dbReference>
<keyword evidence="2 5" id="KW-0645">Protease</keyword>
<comment type="caution">
    <text evidence="9">The sequence shown here is derived from an EMBL/GenBank/DDBJ whole genome shotgun (WGS) entry which is preliminary data.</text>
</comment>
<dbReference type="SUPFAM" id="SSF52743">
    <property type="entry name" value="Subtilisin-like"/>
    <property type="match status" value="1"/>
</dbReference>
<dbReference type="PANTHER" id="PTHR43806">
    <property type="entry name" value="PEPTIDASE S8"/>
    <property type="match status" value="1"/>
</dbReference>
<dbReference type="Pfam" id="PF01483">
    <property type="entry name" value="P_proprotein"/>
    <property type="match status" value="2"/>
</dbReference>
<reference evidence="10" key="1">
    <citation type="journal article" date="2019" name="Int. J. Syst. Evol. Microbiol.">
        <title>The Global Catalogue of Microorganisms (GCM) 10K type strain sequencing project: providing services to taxonomists for standard genome sequencing and annotation.</title>
        <authorList>
            <consortium name="The Broad Institute Genomics Platform"/>
            <consortium name="The Broad Institute Genome Sequencing Center for Infectious Disease"/>
            <person name="Wu L."/>
            <person name="Ma J."/>
        </authorList>
    </citation>
    <scope>NUCLEOTIDE SEQUENCE [LARGE SCALE GENOMIC DNA]</scope>
    <source>
        <strain evidence="10">JCM 16956</strain>
    </source>
</reference>
<dbReference type="PROSITE" id="PS00136">
    <property type="entry name" value="SUBTILASE_ASP"/>
    <property type="match status" value="1"/>
</dbReference>
<keyword evidence="10" id="KW-1185">Reference proteome</keyword>
<dbReference type="Gene3D" id="3.40.50.200">
    <property type="entry name" value="Peptidase S8/S53 domain"/>
    <property type="match status" value="1"/>
</dbReference>
<dbReference type="Proteomes" id="UP001501000">
    <property type="component" value="Unassembled WGS sequence"/>
</dbReference>
<proteinExistence type="inferred from homology"/>
<evidence type="ECO:0000256" key="4">
    <source>
        <dbReference type="ARBA" id="ARBA00022825"/>
    </source>
</evidence>
<name>A0ABP7MRL4_9ACTN</name>
<dbReference type="InterPro" id="IPR023828">
    <property type="entry name" value="Peptidase_S8_Ser-AS"/>
</dbReference>
<dbReference type="InterPro" id="IPR015500">
    <property type="entry name" value="Peptidase_S8_subtilisin-rel"/>
</dbReference>
<feature type="active site" description="Charge relay system" evidence="5">
    <location>
        <position position="380"/>
    </location>
</feature>
<feature type="signal peptide" evidence="7">
    <location>
        <begin position="1"/>
        <end position="17"/>
    </location>
</feature>
<organism evidence="9 10">
    <name type="scientific">Streptomyces gulbargensis</name>
    <dbReference type="NCBI Taxonomy" id="364901"/>
    <lineage>
        <taxon>Bacteria</taxon>
        <taxon>Bacillati</taxon>
        <taxon>Actinomycetota</taxon>
        <taxon>Actinomycetes</taxon>
        <taxon>Kitasatosporales</taxon>
        <taxon>Streptomycetaceae</taxon>
        <taxon>Streptomyces</taxon>
    </lineage>
</organism>
<dbReference type="Gene3D" id="2.60.120.260">
    <property type="entry name" value="Galactose-binding domain-like"/>
    <property type="match status" value="2"/>
</dbReference>
<dbReference type="PRINTS" id="PR00723">
    <property type="entry name" value="SUBTILISIN"/>
</dbReference>
<dbReference type="Pfam" id="PF00082">
    <property type="entry name" value="Peptidase_S8"/>
    <property type="match status" value="1"/>
</dbReference>
<dbReference type="PROSITE" id="PS00137">
    <property type="entry name" value="SUBTILASE_HIS"/>
    <property type="match status" value="1"/>
</dbReference>
<dbReference type="PANTHER" id="PTHR43806:SF11">
    <property type="entry name" value="CEREVISIN-RELATED"/>
    <property type="match status" value="1"/>
</dbReference>
<dbReference type="PROSITE" id="PS00138">
    <property type="entry name" value="SUBTILASE_SER"/>
    <property type="match status" value="1"/>
</dbReference>
<comment type="similarity">
    <text evidence="1 5 6">Belongs to the peptidase S8 family.</text>
</comment>
<evidence type="ECO:0000256" key="6">
    <source>
        <dbReference type="RuleBase" id="RU003355"/>
    </source>
</evidence>
<dbReference type="PROSITE" id="PS51892">
    <property type="entry name" value="SUBTILASE"/>
    <property type="match status" value="1"/>
</dbReference>
<dbReference type="InterPro" id="IPR036852">
    <property type="entry name" value="Peptidase_S8/S53_dom_sf"/>
</dbReference>
<feature type="chain" id="PRO_5045745706" description="P/Homo B domain-containing protein" evidence="7">
    <location>
        <begin position="18"/>
        <end position="674"/>
    </location>
</feature>
<dbReference type="InterPro" id="IPR022398">
    <property type="entry name" value="Peptidase_S8_His-AS"/>
</dbReference>
<protein>
    <recommendedName>
        <fullName evidence="8">P/Homo B domain-containing protein</fullName>
    </recommendedName>
</protein>
<evidence type="ECO:0000256" key="5">
    <source>
        <dbReference type="PROSITE-ProRule" id="PRU01240"/>
    </source>
</evidence>
<dbReference type="InterPro" id="IPR023827">
    <property type="entry name" value="Peptidase_S8_Asp-AS"/>
</dbReference>
<feature type="active site" description="Charge relay system" evidence="5">
    <location>
        <position position="138"/>
    </location>
</feature>
<evidence type="ECO:0000256" key="3">
    <source>
        <dbReference type="ARBA" id="ARBA00022801"/>
    </source>
</evidence>
<dbReference type="InterPro" id="IPR050131">
    <property type="entry name" value="Peptidase_S8_subtilisin-like"/>
</dbReference>
<evidence type="ECO:0000256" key="7">
    <source>
        <dbReference type="SAM" id="SignalP"/>
    </source>
</evidence>
<feature type="active site" description="Charge relay system" evidence="5">
    <location>
        <position position="200"/>
    </location>
</feature>
<dbReference type="InterPro" id="IPR000209">
    <property type="entry name" value="Peptidase_S8/S53_dom"/>
</dbReference>
<dbReference type="SUPFAM" id="SSF49785">
    <property type="entry name" value="Galactose-binding domain-like"/>
    <property type="match status" value="2"/>
</dbReference>
<keyword evidence="7" id="KW-0732">Signal</keyword>